<sequence length="123" mass="13475">MPSKCESSAHVDYVPALCTHRPSLSGTELIREEWALSLRGLTTSLLRKPFLSHWFEPGKSRNKVAVGEPAAGSSPSFARDFPHLFIFASRRRLSLGFGSCIEILTFQLRCRSTGATDGCSFGA</sequence>
<protein>
    <submittedName>
        <fullName evidence="3">Uncharacterized protein</fullName>
    </submittedName>
</protein>
<dbReference type="OrthoDB" id="5876032at2759"/>
<proteinExistence type="predicted"/>
<reference evidence="4" key="1">
    <citation type="submission" date="2017-10" db="EMBL/GenBank/DDBJ databases">
        <title>Rapid genome shrinkage in a self-fertile nematode reveals novel sperm competition proteins.</title>
        <authorList>
            <person name="Yin D."/>
            <person name="Schwarz E.M."/>
            <person name="Thomas C.G."/>
            <person name="Felde R.L."/>
            <person name="Korf I.F."/>
            <person name="Cutter A.D."/>
            <person name="Schartner C.M."/>
            <person name="Ralston E.J."/>
            <person name="Meyer B.J."/>
            <person name="Haag E.S."/>
        </authorList>
    </citation>
    <scope>NUCLEOTIDE SEQUENCE [LARGE SCALE GENOMIC DNA]</scope>
    <source>
        <strain evidence="4">JU1422</strain>
    </source>
</reference>
<evidence type="ECO:0000313" key="2">
    <source>
        <dbReference type="EMBL" id="PIC11748.1"/>
    </source>
</evidence>
<name>A0A2G5SDQ6_9PELO</name>
<comment type="caution">
    <text evidence="3">The sequence shown here is derived from an EMBL/GenBank/DDBJ whole genome shotgun (WGS) entry which is preliminary data.</text>
</comment>
<dbReference type="STRING" id="1611254.A0A2G5SDQ6"/>
<reference evidence="3" key="2">
    <citation type="journal article" date="2018" name="Science">
        <title>Rapid genome shrinkage in a self-fertile nematode reveals sperm competition proteins.</title>
        <authorList>
            <person name="Yin D."/>
            <person name="Schwarz E.M."/>
            <person name="Thomas C.G."/>
            <person name="Felde R.L."/>
            <person name="Korf I.F."/>
            <person name="Cutter A.D."/>
            <person name="Schartner C.M."/>
            <person name="Ralston E.J."/>
            <person name="Meyer B.J."/>
            <person name="Haag E.S."/>
        </authorList>
    </citation>
    <scope>NUCLEOTIDE SEQUENCE</scope>
    <source>
        <strain evidence="3">JU1422</strain>
    </source>
</reference>
<dbReference type="EMBL" id="PDUG01000049">
    <property type="protein sequence ID" value="PIC11726.1"/>
    <property type="molecule type" value="Genomic_DNA"/>
</dbReference>
<keyword evidence="4" id="KW-1185">Reference proteome</keyword>
<organism evidence="3 4">
    <name type="scientific">Caenorhabditis nigoni</name>
    <dbReference type="NCBI Taxonomy" id="1611254"/>
    <lineage>
        <taxon>Eukaryota</taxon>
        <taxon>Metazoa</taxon>
        <taxon>Ecdysozoa</taxon>
        <taxon>Nematoda</taxon>
        <taxon>Chromadorea</taxon>
        <taxon>Rhabditida</taxon>
        <taxon>Rhabditina</taxon>
        <taxon>Rhabditomorpha</taxon>
        <taxon>Rhabditoidea</taxon>
        <taxon>Rhabditidae</taxon>
        <taxon>Peloderinae</taxon>
        <taxon>Caenorhabditis</taxon>
    </lineage>
</organism>
<evidence type="ECO:0000313" key="3">
    <source>
        <dbReference type="EMBL" id="PIC13184.1"/>
    </source>
</evidence>
<dbReference type="EMBL" id="PDUG01000045">
    <property type="protein sequence ID" value="PIC11748.1"/>
    <property type="molecule type" value="Genomic_DNA"/>
</dbReference>
<evidence type="ECO:0000313" key="4">
    <source>
        <dbReference type="Proteomes" id="UP000230233"/>
    </source>
</evidence>
<dbReference type="EMBL" id="PDUG01000014">
    <property type="protein sequence ID" value="PIC13184.1"/>
    <property type="molecule type" value="Genomic_DNA"/>
</dbReference>
<gene>
    <name evidence="3" type="ORF">B9Z55_027845</name>
    <name evidence="2" type="ORF">B9Z55_028871</name>
    <name evidence="1" type="ORF">B9Z55_028895</name>
</gene>
<accession>A0A2G5SDQ6</accession>
<evidence type="ECO:0000313" key="1">
    <source>
        <dbReference type="EMBL" id="PIC11726.1"/>
    </source>
</evidence>
<dbReference type="AlphaFoldDB" id="A0A2G5SDQ6"/>
<dbReference type="Proteomes" id="UP000230233">
    <property type="component" value="Unassembled WGS sequence"/>
</dbReference>